<dbReference type="SUPFAM" id="SSF55486">
    <property type="entry name" value="Metalloproteases ('zincins'), catalytic domain"/>
    <property type="match status" value="1"/>
</dbReference>
<comment type="caution">
    <text evidence="2">The sequence shown here is derived from an EMBL/GenBank/DDBJ whole genome shotgun (WGS) entry which is preliminary data.</text>
</comment>
<reference evidence="2 3" key="1">
    <citation type="submission" date="2018-06" db="EMBL/GenBank/DDBJ databases">
        <title>Whole Genome Sequence of an efficient microsymbiont, Rhizobium tropici.</title>
        <authorList>
            <person name="Srinivasan R."/>
            <person name="Singh H.V."/>
            <person name="Srivastava R."/>
            <person name="Kumari B."/>
            <person name="Radhakrishna A."/>
        </authorList>
    </citation>
    <scope>NUCLEOTIDE SEQUENCE [LARGE SCALE GENOMIC DNA]</scope>
    <source>
        <strain evidence="2 3">IGFRI Rhizo-19</strain>
    </source>
</reference>
<evidence type="ECO:0000313" key="3">
    <source>
        <dbReference type="Proteomes" id="UP000251205"/>
    </source>
</evidence>
<dbReference type="EMBL" id="QMKK01000056">
    <property type="protein sequence ID" value="RAX37869.1"/>
    <property type="molecule type" value="Genomic_DNA"/>
</dbReference>
<proteinExistence type="predicted"/>
<evidence type="ECO:0000313" key="2">
    <source>
        <dbReference type="EMBL" id="RAX37869.1"/>
    </source>
</evidence>
<dbReference type="Proteomes" id="UP000251205">
    <property type="component" value="Unassembled WGS sequence"/>
</dbReference>
<accession>A0A329Y1K8</accession>
<dbReference type="RefSeq" id="WP_112345303.1">
    <property type="nucleotide sequence ID" value="NZ_QMKK01000056.1"/>
</dbReference>
<name>A0A329Y1K8_RHITR</name>
<feature type="compositionally biased region" description="Low complexity" evidence="1">
    <location>
        <begin position="14"/>
        <end position="27"/>
    </location>
</feature>
<dbReference type="AlphaFoldDB" id="A0A329Y1K8"/>
<sequence>MSHAPGKSNKVLRKPATAAGKTKTAKTNVSSTTLTETVAAWEDDPETAVSLMVPTPDLSMIPLAFSFPAGGPSPAVYAQGTPEFRYWATAAALRRSADYWAKRVPLAQWQGGPSLSVVLDNGFDLDANYNRAALNFFHGPGVTGTVFTGESPDVSCHEVGHAVLDAFKPELWGVASQEIAAFHESFGDISALMSAIQIPSLRIAVLAATGGDLYTTSRLSRLAEQLGSALRAQDPALAEADCLRSAVNSFNYQDPMTLPSAAPMSQLSSNPHSFSRIFTGAFFEILGVSLAAKAANPEAPTEAELLAVADDLAGFFVQGVKWSWPIVTNWYAQVAANMVIAAQADPTYSSITKGVFVGRSILSLQAASSLPMMAKAKSLTTAAKSATVEQGPLPMVGLPGSLYGIDGSLFVEAAAEPREFVVTSAGFTGEPDVPSNGTAVAKAFVDDLFMRGQIDYGAVVDPKHRLVRNHKTKTHALVKVDGGVRLERRLFNCGLCARGVNHQRGMRG</sequence>
<feature type="region of interest" description="Disordered" evidence="1">
    <location>
        <begin position="1"/>
        <end position="31"/>
    </location>
</feature>
<protein>
    <recommendedName>
        <fullName evidence="4">Peptidase M4 C-terminal domain-containing protein</fullName>
    </recommendedName>
</protein>
<organism evidence="2 3">
    <name type="scientific">Rhizobium tropici</name>
    <dbReference type="NCBI Taxonomy" id="398"/>
    <lineage>
        <taxon>Bacteria</taxon>
        <taxon>Pseudomonadati</taxon>
        <taxon>Pseudomonadota</taxon>
        <taxon>Alphaproteobacteria</taxon>
        <taxon>Hyphomicrobiales</taxon>
        <taxon>Rhizobiaceae</taxon>
        <taxon>Rhizobium/Agrobacterium group</taxon>
        <taxon>Rhizobium</taxon>
    </lineage>
</organism>
<evidence type="ECO:0000256" key="1">
    <source>
        <dbReference type="SAM" id="MobiDB-lite"/>
    </source>
</evidence>
<dbReference type="OrthoDB" id="178184at2"/>
<gene>
    <name evidence="2" type="ORF">DQ393_29720</name>
</gene>
<dbReference type="CDD" id="cd09598">
    <property type="entry name" value="M4_like"/>
    <property type="match status" value="1"/>
</dbReference>
<evidence type="ECO:0008006" key="4">
    <source>
        <dbReference type="Google" id="ProtNLM"/>
    </source>
</evidence>